<protein>
    <submittedName>
        <fullName evidence="1">Uncharacterized protein</fullName>
    </submittedName>
</protein>
<dbReference type="KEGG" id="pme:NATL1_05541"/>
<dbReference type="eggNOG" id="ENOG5030RUP">
    <property type="taxonomic scope" value="Bacteria"/>
</dbReference>
<organism evidence="1 2">
    <name type="scientific">Prochlorococcus marinus (strain NATL1A)</name>
    <dbReference type="NCBI Taxonomy" id="167555"/>
    <lineage>
        <taxon>Bacteria</taxon>
        <taxon>Bacillati</taxon>
        <taxon>Cyanobacteriota</taxon>
        <taxon>Cyanophyceae</taxon>
        <taxon>Synechococcales</taxon>
        <taxon>Prochlorococcaceae</taxon>
        <taxon>Prochlorococcus</taxon>
    </lineage>
</organism>
<reference evidence="2" key="1">
    <citation type="journal article" date="2007" name="PLoS Genet.">
        <title>Patterns and implications of gene gain and loss in the evolution of Prochlorococcus.</title>
        <authorList>
            <person name="Kettler G.C."/>
            <person name="Martiny A.C."/>
            <person name="Huang K."/>
            <person name="Zucker J."/>
            <person name="Coleman M.L."/>
            <person name="Rodrigue S."/>
            <person name="Chen F."/>
            <person name="Lapidus A."/>
            <person name="Ferriera S."/>
            <person name="Johnson J."/>
            <person name="Steglich C."/>
            <person name="Church G.M."/>
            <person name="Richardson P."/>
            <person name="Chisholm S.W."/>
        </authorList>
    </citation>
    <scope>NUCLEOTIDE SEQUENCE [LARGE SCALE GENOMIC DNA]</scope>
    <source>
        <strain evidence="2">NATL1A</strain>
    </source>
</reference>
<dbReference type="HOGENOM" id="CLU_3171938_0_0_3"/>
<accession>A2C0V6</accession>
<evidence type="ECO:0000313" key="1">
    <source>
        <dbReference type="EMBL" id="ABM75116.1"/>
    </source>
</evidence>
<gene>
    <name evidence="1" type="ordered locus">NATL1_05541</name>
</gene>
<dbReference type="Proteomes" id="UP000002592">
    <property type="component" value="Chromosome"/>
</dbReference>
<evidence type="ECO:0000313" key="2">
    <source>
        <dbReference type="Proteomes" id="UP000002592"/>
    </source>
</evidence>
<sequence length="49" mass="5436">MYKQGSQGISQTGLSQNWIFPILDKASSLPSGWNFASSTTALKLFTIQW</sequence>
<dbReference type="EMBL" id="CP000553">
    <property type="protein sequence ID" value="ABM75116.1"/>
    <property type="molecule type" value="Genomic_DNA"/>
</dbReference>
<dbReference type="AlphaFoldDB" id="A2C0V6"/>
<name>A2C0V6_PROM1</name>
<proteinExistence type="predicted"/>